<comment type="similarity">
    <text evidence="1">Belongs to the peptidase S58 family.</text>
</comment>
<proteinExistence type="inferred from homology"/>
<reference evidence="2 3" key="1">
    <citation type="submission" date="2015-03" db="EMBL/GenBank/DDBJ databases">
        <title>Genome sequence of Variovorax paradoxus TBEA6.</title>
        <authorList>
            <person name="Poehlein A."/>
            <person name="Schuldes J."/>
            <person name="Wuebbeler J.H."/>
            <person name="Hiessl S."/>
            <person name="Steinbuechel A."/>
            <person name="Daniel R."/>
        </authorList>
    </citation>
    <scope>NUCLEOTIDE SEQUENCE [LARGE SCALE GENOMIC DNA]</scope>
    <source>
        <strain evidence="2 3">TBEA6</strain>
    </source>
</reference>
<sequence length="349" mass="34740">MPASSSASSSPASSSGAITDVAGIEVGHFSDTRRPTGCTVILAREGAVAGVDVRGAAPGTRETDLLSPGNLVQQVHGVMLAGGSAWGLAAAEGAMRWLEERNIGMDVRFGTLPIVPAAVLFDLPMGDARIRPDAAAGYAACEAATRDAPEEGNVGAGSGALVGKLFGVHRAMKGGIGTASVTVGGVTVGALIAVNALGDVIDPDTAQPVAGARTEDGSALLDTRRALLRGDLPKPLLAGTNTTLGVIATDAVLTKVQANRLASVAHDGLARAINPVHTMSDGDTLFALATGRVPLEGPGAESSPGMTVLGTMAAEAVARATLRAVLAARSVTVGELHVPCAADLAATKG</sequence>
<evidence type="ECO:0000256" key="1">
    <source>
        <dbReference type="ARBA" id="ARBA00007068"/>
    </source>
</evidence>
<evidence type="ECO:0000313" key="3">
    <source>
        <dbReference type="Proteomes" id="UP000035170"/>
    </source>
</evidence>
<keyword evidence="3" id="KW-1185">Reference proteome</keyword>
<name>A0A0H2M3U6_VARPD</name>
<accession>A0A0H2M3U6</accession>
<dbReference type="AlphaFoldDB" id="A0A0H2M3U6"/>
<evidence type="ECO:0000313" key="2">
    <source>
        <dbReference type="EMBL" id="KLN55402.1"/>
    </source>
</evidence>
<dbReference type="PANTHER" id="PTHR36512">
    <property type="entry name" value="D-AMINOPEPTIDASE"/>
    <property type="match status" value="1"/>
</dbReference>
<dbReference type="Pfam" id="PF03576">
    <property type="entry name" value="Peptidase_S58"/>
    <property type="match status" value="1"/>
</dbReference>
<dbReference type="Gene3D" id="3.60.70.12">
    <property type="entry name" value="L-amino peptidase D-ALA esterase/amidase"/>
    <property type="match status" value="1"/>
</dbReference>
<comment type="caution">
    <text evidence="2">The sequence shown here is derived from an EMBL/GenBank/DDBJ whole genome shotgun (WGS) entry which is preliminary data.</text>
</comment>
<organism evidence="2 3">
    <name type="scientific">Variovorax paradoxus</name>
    <dbReference type="NCBI Taxonomy" id="34073"/>
    <lineage>
        <taxon>Bacteria</taxon>
        <taxon>Pseudomonadati</taxon>
        <taxon>Pseudomonadota</taxon>
        <taxon>Betaproteobacteria</taxon>
        <taxon>Burkholderiales</taxon>
        <taxon>Comamonadaceae</taxon>
        <taxon>Variovorax</taxon>
    </lineage>
</organism>
<dbReference type="GO" id="GO:0004177">
    <property type="term" value="F:aminopeptidase activity"/>
    <property type="evidence" value="ECO:0007669"/>
    <property type="project" value="TreeGrafter"/>
</dbReference>
<dbReference type="InterPro" id="IPR005321">
    <property type="entry name" value="Peptidase_S58_DmpA"/>
</dbReference>
<dbReference type="PANTHER" id="PTHR36512:SF3">
    <property type="entry name" value="BLR5678 PROTEIN"/>
    <property type="match status" value="1"/>
</dbReference>
<dbReference type="SUPFAM" id="SSF56266">
    <property type="entry name" value="DmpA/ArgJ-like"/>
    <property type="match status" value="1"/>
</dbReference>
<dbReference type="EMBL" id="JZWI01000017">
    <property type="protein sequence ID" value="KLN55402.1"/>
    <property type="molecule type" value="Genomic_DNA"/>
</dbReference>
<gene>
    <name evidence="2" type="ORF">VPARA_34260</name>
</gene>
<protein>
    <submittedName>
        <fullName evidence="2">Peptidase family S58</fullName>
    </submittedName>
</protein>
<dbReference type="PATRIC" id="fig|34073.19.peg.3514"/>
<dbReference type="InterPro" id="IPR016117">
    <property type="entry name" value="ArgJ-like_dom_sf"/>
</dbReference>
<dbReference type="CDD" id="cd02252">
    <property type="entry name" value="nylC_like"/>
    <property type="match status" value="1"/>
</dbReference>
<dbReference type="Proteomes" id="UP000035170">
    <property type="component" value="Unassembled WGS sequence"/>
</dbReference>
<dbReference type="RefSeq" id="WP_047785385.1">
    <property type="nucleotide sequence ID" value="NZ_JZWI01000017.1"/>
</dbReference>